<reference evidence="2 3" key="1">
    <citation type="journal article" date="2019" name="Commun. Biol.">
        <title>The bagworm genome reveals a unique fibroin gene that provides high tensile strength.</title>
        <authorList>
            <person name="Kono N."/>
            <person name="Nakamura H."/>
            <person name="Ohtoshi R."/>
            <person name="Tomita M."/>
            <person name="Numata K."/>
            <person name="Arakawa K."/>
        </authorList>
    </citation>
    <scope>NUCLEOTIDE SEQUENCE [LARGE SCALE GENOMIC DNA]</scope>
</reference>
<evidence type="ECO:0000313" key="2">
    <source>
        <dbReference type="EMBL" id="GBP84055.1"/>
    </source>
</evidence>
<dbReference type="OrthoDB" id="425681at2759"/>
<evidence type="ECO:0000313" key="3">
    <source>
        <dbReference type="Proteomes" id="UP000299102"/>
    </source>
</evidence>
<dbReference type="EMBL" id="BGZK01001656">
    <property type="protein sequence ID" value="GBP84055.1"/>
    <property type="molecule type" value="Genomic_DNA"/>
</dbReference>
<protein>
    <submittedName>
        <fullName evidence="2">Uncharacterized protein</fullName>
    </submittedName>
</protein>
<organism evidence="2 3">
    <name type="scientific">Eumeta variegata</name>
    <name type="common">Bagworm moth</name>
    <name type="synonym">Eumeta japonica</name>
    <dbReference type="NCBI Taxonomy" id="151549"/>
    <lineage>
        <taxon>Eukaryota</taxon>
        <taxon>Metazoa</taxon>
        <taxon>Ecdysozoa</taxon>
        <taxon>Arthropoda</taxon>
        <taxon>Hexapoda</taxon>
        <taxon>Insecta</taxon>
        <taxon>Pterygota</taxon>
        <taxon>Neoptera</taxon>
        <taxon>Endopterygota</taxon>
        <taxon>Lepidoptera</taxon>
        <taxon>Glossata</taxon>
        <taxon>Ditrysia</taxon>
        <taxon>Tineoidea</taxon>
        <taxon>Psychidae</taxon>
        <taxon>Oiketicinae</taxon>
        <taxon>Eumeta</taxon>
    </lineage>
</organism>
<comment type="caution">
    <text evidence="2">The sequence shown here is derived from an EMBL/GenBank/DDBJ whole genome shotgun (WGS) entry which is preliminary data.</text>
</comment>
<keyword evidence="3" id="KW-1185">Reference proteome</keyword>
<name>A0A4C1ZBT0_EUMVA</name>
<sequence>MYGSESWVWQKKKESRINEVEMRSLRSMCGVSRKDRCRNSDVRERCGLKKVVVTRVEGDHSFTKTGPSKEGIAAQRAAPAPSGYLRHECGPRAFGGYSARNYRPLARGPPHAH</sequence>
<proteinExistence type="predicted"/>
<evidence type="ECO:0000256" key="1">
    <source>
        <dbReference type="SAM" id="MobiDB-lite"/>
    </source>
</evidence>
<dbReference type="AlphaFoldDB" id="A0A4C1ZBT0"/>
<accession>A0A4C1ZBT0</accession>
<gene>
    <name evidence="2" type="ORF">EVAR_67654_1</name>
</gene>
<feature type="region of interest" description="Disordered" evidence="1">
    <location>
        <begin position="60"/>
        <end position="83"/>
    </location>
</feature>
<dbReference type="Proteomes" id="UP000299102">
    <property type="component" value="Unassembled WGS sequence"/>
</dbReference>